<dbReference type="PROSITE" id="PS51819">
    <property type="entry name" value="VOC"/>
    <property type="match status" value="1"/>
</dbReference>
<dbReference type="InterPro" id="IPR051785">
    <property type="entry name" value="MMCE/EMCE_epimerase"/>
</dbReference>
<dbReference type="Proteomes" id="UP000050509">
    <property type="component" value="Unassembled WGS sequence"/>
</dbReference>
<gene>
    <name evidence="4" type="ORF">SE17_36035</name>
</gene>
<dbReference type="PANTHER" id="PTHR43048">
    <property type="entry name" value="METHYLMALONYL-COA EPIMERASE"/>
    <property type="match status" value="1"/>
</dbReference>
<accession>A0A0P9D087</accession>
<sequence>MFTAVDHIGFAVRNIDDAVAFYSQTFGVSEWEHIAMPERHMAVAATHVGGMLLELIAPTSDEASFAKYLSERGPGMHHVAYRVEDIVAALADAKARGVQLIDETPRPGLHNTLVAFLHPKSCQGVLVELVQHQQ</sequence>
<evidence type="ECO:0000313" key="5">
    <source>
        <dbReference type="Proteomes" id="UP000050509"/>
    </source>
</evidence>
<dbReference type="PATRIC" id="fig|186479.3.peg.4723"/>
<reference evidence="4 5" key="1">
    <citation type="submission" date="2015-09" db="EMBL/GenBank/DDBJ databases">
        <title>Draft genome sequence of Kouleothrix aurantiaca JCM 19913.</title>
        <authorList>
            <person name="Hemp J."/>
        </authorList>
    </citation>
    <scope>NUCLEOTIDE SEQUENCE [LARGE SCALE GENOMIC DNA]</scope>
    <source>
        <strain evidence="4 5">COM-B</strain>
    </source>
</reference>
<dbReference type="PANTHER" id="PTHR43048:SF3">
    <property type="entry name" value="METHYLMALONYL-COA EPIMERASE, MITOCHONDRIAL"/>
    <property type="match status" value="1"/>
</dbReference>
<dbReference type="Pfam" id="PF13669">
    <property type="entry name" value="Glyoxalase_4"/>
    <property type="match status" value="1"/>
</dbReference>
<comment type="caution">
    <text evidence="4">The sequence shown here is derived from an EMBL/GenBank/DDBJ whole genome shotgun (WGS) entry which is preliminary data.</text>
</comment>
<evidence type="ECO:0000256" key="1">
    <source>
        <dbReference type="ARBA" id="ARBA00009308"/>
    </source>
</evidence>
<dbReference type="InterPro" id="IPR037523">
    <property type="entry name" value="VOC_core"/>
</dbReference>
<proteinExistence type="inferred from homology"/>
<evidence type="ECO:0000259" key="3">
    <source>
        <dbReference type="PROSITE" id="PS51819"/>
    </source>
</evidence>
<dbReference type="EMBL" id="LJCR01002377">
    <property type="protein sequence ID" value="KPV48814.1"/>
    <property type="molecule type" value="Genomic_DNA"/>
</dbReference>
<dbReference type="NCBIfam" id="TIGR03081">
    <property type="entry name" value="metmalonyl_epim"/>
    <property type="match status" value="1"/>
</dbReference>
<evidence type="ECO:0000313" key="4">
    <source>
        <dbReference type="EMBL" id="KPV48814.1"/>
    </source>
</evidence>
<comment type="similarity">
    <text evidence="1">Belongs to the methylmalonyl-CoA epimerase family.</text>
</comment>
<protein>
    <recommendedName>
        <fullName evidence="3">VOC domain-containing protein</fullName>
    </recommendedName>
</protein>
<dbReference type="InterPro" id="IPR017515">
    <property type="entry name" value="MeMalonyl-CoA_epimerase"/>
</dbReference>
<dbReference type="CDD" id="cd07249">
    <property type="entry name" value="MMCE"/>
    <property type="match status" value="1"/>
</dbReference>
<keyword evidence="5" id="KW-1185">Reference proteome</keyword>
<dbReference type="InterPro" id="IPR029068">
    <property type="entry name" value="Glyas_Bleomycin-R_OHBP_Dase"/>
</dbReference>
<dbReference type="AlphaFoldDB" id="A0A0P9D087"/>
<dbReference type="SUPFAM" id="SSF54593">
    <property type="entry name" value="Glyoxalase/Bleomycin resistance protein/Dihydroxybiphenyl dioxygenase"/>
    <property type="match status" value="1"/>
</dbReference>
<feature type="domain" description="VOC" evidence="3">
    <location>
        <begin position="4"/>
        <end position="132"/>
    </location>
</feature>
<dbReference type="GO" id="GO:0046872">
    <property type="term" value="F:metal ion binding"/>
    <property type="evidence" value="ECO:0007669"/>
    <property type="project" value="UniProtKB-KW"/>
</dbReference>
<organism evidence="4 5">
    <name type="scientific">Kouleothrix aurantiaca</name>
    <dbReference type="NCBI Taxonomy" id="186479"/>
    <lineage>
        <taxon>Bacteria</taxon>
        <taxon>Bacillati</taxon>
        <taxon>Chloroflexota</taxon>
        <taxon>Chloroflexia</taxon>
        <taxon>Chloroflexales</taxon>
        <taxon>Roseiflexineae</taxon>
        <taxon>Roseiflexaceae</taxon>
        <taxon>Kouleothrix</taxon>
    </lineage>
</organism>
<dbReference type="Gene3D" id="3.10.180.10">
    <property type="entry name" value="2,3-Dihydroxybiphenyl 1,2-Dioxygenase, domain 1"/>
    <property type="match status" value="1"/>
</dbReference>
<evidence type="ECO:0000256" key="2">
    <source>
        <dbReference type="ARBA" id="ARBA00022723"/>
    </source>
</evidence>
<dbReference type="GO" id="GO:0004493">
    <property type="term" value="F:methylmalonyl-CoA epimerase activity"/>
    <property type="evidence" value="ECO:0007669"/>
    <property type="project" value="TreeGrafter"/>
</dbReference>
<keyword evidence="2" id="KW-0479">Metal-binding</keyword>
<name>A0A0P9D087_9CHLR</name>
<dbReference type="GO" id="GO:0046491">
    <property type="term" value="P:L-methylmalonyl-CoA metabolic process"/>
    <property type="evidence" value="ECO:0007669"/>
    <property type="project" value="TreeGrafter"/>
</dbReference>